<dbReference type="SUPFAM" id="SSF46785">
    <property type="entry name" value="Winged helix' DNA-binding domain"/>
    <property type="match status" value="1"/>
</dbReference>
<evidence type="ECO:0000256" key="1">
    <source>
        <dbReference type="ARBA" id="ARBA00023015"/>
    </source>
</evidence>
<keyword evidence="6" id="KW-1185">Reference proteome</keyword>
<reference evidence="5 6" key="1">
    <citation type="submission" date="2018-09" db="EMBL/GenBank/DDBJ databases">
        <title>YIM 75507 draft genome.</title>
        <authorList>
            <person name="Tang S."/>
            <person name="Feng Y."/>
        </authorList>
    </citation>
    <scope>NUCLEOTIDE SEQUENCE [LARGE SCALE GENOMIC DNA]</scope>
    <source>
        <strain evidence="5 6">YIM 75507</strain>
    </source>
</reference>
<comment type="caution">
    <text evidence="5">The sequence shown here is derived from an EMBL/GenBank/DDBJ whole genome shotgun (WGS) entry which is preliminary data.</text>
</comment>
<dbReference type="SMART" id="SM00345">
    <property type="entry name" value="HTH_GNTR"/>
    <property type="match status" value="1"/>
</dbReference>
<dbReference type="InterPro" id="IPR036388">
    <property type="entry name" value="WH-like_DNA-bd_sf"/>
</dbReference>
<organism evidence="5 6">
    <name type="scientific">Bailinhaonella thermotolerans</name>
    <dbReference type="NCBI Taxonomy" id="1070861"/>
    <lineage>
        <taxon>Bacteria</taxon>
        <taxon>Bacillati</taxon>
        <taxon>Actinomycetota</taxon>
        <taxon>Actinomycetes</taxon>
        <taxon>Streptosporangiales</taxon>
        <taxon>Streptosporangiaceae</taxon>
        <taxon>Bailinhaonella</taxon>
    </lineage>
</organism>
<dbReference type="EMBL" id="QZEY01000006">
    <property type="protein sequence ID" value="RJL31690.1"/>
    <property type="molecule type" value="Genomic_DNA"/>
</dbReference>
<proteinExistence type="predicted"/>
<dbReference type="OrthoDB" id="3214900at2"/>
<dbReference type="InterPro" id="IPR036390">
    <property type="entry name" value="WH_DNA-bd_sf"/>
</dbReference>
<keyword evidence="3" id="KW-0804">Transcription</keyword>
<keyword evidence="2" id="KW-0238">DNA-binding</keyword>
<dbReference type="Gene3D" id="1.10.10.10">
    <property type="entry name" value="Winged helix-like DNA-binding domain superfamily/Winged helix DNA-binding domain"/>
    <property type="match status" value="1"/>
</dbReference>
<name>A0A3A4B2S2_9ACTN</name>
<dbReference type="PANTHER" id="PTHR44846:SF17">
    <property type="entry name" value="GNTR-FAMILY TRANSCRIPTIONAL REGULATOR"/>
    <property type="match status" value="1"/>
</dbReference>
<dbReference type="GO" id="GO:0003700">
    <property type="term" value="F:DNA-binding transcription factor activity"/>
    <property type="evidence" value="ECO:0007669"/>
    <property type="project" value="InterPro"/>
</dbReference>
<dbReference type="PANTHER" id="PTHR44846">
    <property type="entry name" value="MANNOSYL-D-GLYCERATE TRANSPORT/METABOLISM SYSTEM REPRESSOR MNGR-RELATED"/>
    <property type="match status" value="1"/>
</dbReference>
<dbReference type="Proteomes" id="UP000265768">
    <property type="component" value="Unassembled WGS sequence"/>
</dbReference>
<evidence type="ECO:0000313" key="5">
    <source>
        <dbReference type="EMBL" id="RJL31690.1"/>
    </source>
</evidence>
<accession>A0A3A4B2S2</accession>
<dbReference type="RefSeq" id="WP_119927718.1">
    <property type="nucleotide sequence ID" value="NZ_QZEY01000006.1"/>
</dbReference>
<sequence length="257" mass="28808">MGAQPLWREIAEDLQQQIERGEWRPGALLPPEVELRARYNASRNTVRDALKWLSTRGLVQSRAGRGTFVAETVDPFVVTMTATGPGGGETDPYLEDSRLQGRDSTLTTPRVEIQKADADVAAGLRIGEGELVVLRHQQRMVDGRPCSLHTTFYPHRLVEEGAERLRVADPIREGVSRYLDETLDLRETGFRDRLIARPPNKIESMFFRIPDDGSISMIGVTRVGFDQHGRPLRLIVTVYAADRNHLVYDIGQVPPAT</sequence>
<gene>
    <name evidence="5" type="ORF">D5H75_18475</name>
</gene>
<dbReference type="CDD" id="cd07377">
    <property type="entry name" value="WHTH_GntR"/>
    <property type="match status" value="1"/>
</dbReference>
<dbReference type="SMART" id="SM00866">
    <property type="entry name" value="UTRA"/>
    <property type="match status" value="1"/>
</dbReference>
<evidence type="ECO:0000256" key="3">
    <source>
        <dbReference type="ARBA" id="ARBA00023163"/>
    </source>
</evidence>
<dbReference type="InterPro" id="IPR000524">
    <property type="entry name" value="Tscrpt_reg_HTH_GntR"/>
</dbReference>
<evidence type="ECO:0000259" key="4">
    <source>
        <dbReference type="PROSITE" id="PS50949"/>
    </source>
</evidence>
<dbReference type="PRINTS" id="PR00035">
    <property type="entry name" value="HTHGNTR"/>
</dbReference>
<dbReference type="InterPro" id="IPR050679">
    <property type="entry name" value="Bact_HTH_transcr_reg"/>
</dbReference>
<protein>
    <submittedName>
        <fullName evidence="5">GntR family transcriptional regulator</fullName>
    </submittedName>
</protein>
<dbReference type="PROSITE" id="PS50949">
    <property type="entry name" value="HTH_GNTR"/>
    <property type="match status" value="1"/>
</dbReference>
<dbReference type="GO" id="GO:0045892">
    <property type="term" value="P:negative regulation of DNA-templated transcription"/>
    <property type="evidence" value="ECO:0007669"/>
    <property type="project" value="TreeGrafter"/>
</dbReference>
<evidence type="ECO:0000313" key="6">
    <source>
        <dbReference type="Proteomes" id="UP000265768"/>
    </source>
</evidence>
<keyword evidence="1" id="KW-0805">Transcription regulation</keyword>
<dbReference type="GO" id="GO:0003677">
    <property type="term" value="F:DNA binding"/>
    <property type="evidence" value="ECO:0007669"/>
    <property type="project" value="UniProtKB-KW"/>
</dbReference>
<feature type="domain" description="HTH gntR-type" evidence="4">
    <location>
        <begin position="4"/>
        <end position="72"/>
    </location>
</feature>
<dbReference type="SUPFAM" id="SSF64288">
    <property type="entry name" value="Chorismate lyase-like"/>
    <property type="match status" value="1"/>
</dbReference>
<dbReference type="Gene3D" id="3.40.1410.10">
    <property type="entry name" value="Chorismate lyase-like"/>
    <property type="match status" value="1"/>
</dbReference>
<dbReference type="AlphaFoldDB" id="A0A3A4B2S2"/>
<dbReference type="InterPro" id="IPR028978">
    <property type="entry name" value="Chorismate_lyase_/UTRA_dom_sf"/>
</dbReference>
<dbReference type="InterPro" id="IPR011663">
    <property type="entry name" value="UTRA"/>
</dbReference>
<evidence type="ECO:0000256" key="2">
    <source>
        <dbReference type="ARBA" id="ARBA00023125"/>
    </source>
</evidence>
<dbReference type="Pfam" id="PF07702">
    <property type="entry name" value="UTRA"/>
    <property type="match status" value="1"/>
</dbReference>
<dbReference type="Pfam" id="PF00392">
    <property type="entry name" value="GntR"/>
    <property type="match status" value="1"/>
</dbReference>